<dbReference type="PANTHER" id="PTHR33887:SF4">
    <property type="entry name" value="AB2-183"/>
    <property type="match status" value="1"/>
</dbReference>
<dbReference type="InParanoid" id="A0A2Y9DSD2"/>
<evidence type="ECO:0000313" key="2">
    <source>
        <dbReference type="Proteomes" id="UP000248480"/>
    </source>
</evidence>
<gene>
    <name evidence="3" type="primary">CUNHXorf65</name>
</gene>
<protein>
    <submittedName>
        <fullName evidence="3">Uncharacterized protein CXorf65 homolog isoform X1</fullName>
    </submittedName>
</protein>
<feature type="region of interest" description="Disordered" evidence="1">
    <location>
        <begin position="140"/>
        <end position="173"/>
    </location>
</feature>
<feature type="compositionally biased region" description="Basic and acidic residues" evidence="1">
    <location>
        <begin position="161"/>
        <end position="173"/>
    </location>
</feature>
<dbReference type="RefSeq" id="XP_004380179.2">
    <property type="nucleotide sequence ID" value="XM_004380122.3"/>
</dbReference>
<evidence type="ECO:0000313" key="3">
    <source>
        <dbReference type="RefSeq" id="XP_004380179.2"/>
    </source>
</evidence>
<evidence type="ECO:0000256" key="1">
    <source>
        <dbReference type="SAM" id="MobiDB-lite"/>
    </source>
</evidence>
<organism evidence="2 3">
    <name type="scientific">Trichechus manatus latirostris</name>
    <name type="common">Florida manatee</name>
    <dbReference type="NCBI Taxonomy" id="127582"/>
    <lineage>
        <taxon>Eukaryota</taxon>
        <taxon>Metazoa</taxon>
        <taxon>Chordata</taxon>
        <taxon>Craniata</taxon>
        <taxon>Vertebrata</taxon>
        <taxon>Euteleostomi</taxon>
        <taxon>Mammalia</taxon>
        <taxon>Eutheria</taxon>
        <taxon>Afrotheria</taxon>
        <taxon>Sirenia</taxon>
        <taxon>Trichechidae</taxon>
        <taxon>Trichechus</taxon>
    </lineage>
</organism>
<reference evidence="3" key="1">
    <citation type="submission" date="2025-08" db="UniProtKB">
        <authorList>
            <consortium name="RefSeq"/>
        </authorList>
    </citation>
    <scope>IDENTIFICATION</scope>
</reference>
<sequence length="173" mass="19990">MFIFIKHGDNQQFLVNINCSILLLLHYTRGKVGLSKRDIIDLCDETGTMKLFFLMKTPGEYASKFLTARNTYYVCKVERGPQGTRLERAYKAFVPLLKNPEPELIDALRTQCEILERNRIKMLRIQEAKKVVAIESSVNLPSKAGRAEEEGPPRRGPSHRTRVDFVSRRDKHR</sequence>
<dbReference type="InterPro" id="IPR039471">
    <property type="entry name" value="CXorf65-like"/>
</dbReference>
<dbReference type="GeneID" id="101359209"/>
<dbReference type="KEGG" id="tmu:101359209"/>
<dbReference type="PANTHER" id="PTHR33887">
    <property type="entry name" value="PB1 DOMAIN-CONTAINING PROTEIN"/>
    <property type="match status" value="1"/>
</dbReference>
<proteinExistence type="predicted"/>
<accession>A0A2Y9DSD2</accession>
<dbReference type="Pfam" id="PF15874">
    <property type="entry name" value="Il2rg"/>
    <property type="match status" value="1"/>
</dbReference>
<keyword evidence="2" id="KW-1185">Reference proteome</keyword>
<name>A0A2Y9DSD2_TRIMA</name>
<dbReference type="CTD" id="102363687"/>
<dbReference type="AlphaFoldDB" id="A0A2Y9DSD2"/>
<dbReference type="OrthoDB" id="2109241at2759"/>
<dbReference type="Proteomes" id="UP000248480">
    <property type="component" value="Unplaced"/>
</dbReference>